<accession>A0A151MFE8</accession>
<organism evidence="2 3">
    <name type="scientific">Alligator mississippiensis</name>
    <name type="common">American alligator</name>
    <dbReference type="NCBI Taxonomy" id="8496"/>
    <lineage>
        <taxon>Eukaryota</taxon>
        <taxon>Metazoa</taxon>
        <taxon>Chordata</taxon>
        <taxon>Craniata</taxon>
        <taxon>Vertebrata</taxon>
        <taxon>Euteleostomi</taxon>
        <taxon>Archelosauria</taxon>
        <taxon>Archosauria</taxon>
        <taxon>Crocodylia</taxon>
        <taxon>Alligatoridae</taxon>
        <taxon>Alligatorinae</taxon>
        <taxon>Alligator</taxon>
    </lineage>
</organism>
<evidence type="ECO:0000313" key="2">
    <source>
        <dbReference type="EMBL" id="KYO23245.1"/>
    </source>
</evidence>
<name>A0A151MFE8_ALLMI</name>
<dbReference type="EMBL" id="AKHW03006215">
    <property type="protein sequence ID" value="KYO23245.1"/>
    <property type="molecule type" value="Genomic_DNA"/>
</dbReference>
<proteinExistence type="predicted"/>
<evidence type="ECO:0000256" key="1">
    <source>
        <dbReference type="SAM" id="MobiDB-lite"/>
    </source>
</evidence>
<dbReference type="AlphaFoldDB" id="A0A151MFE8"/>
<comment type="caution">
    <text evidence="2">The sequence shown here is derived from an EMBL/GenBank/DDBJ whole genome shotgun (WGS) entry which is preliminary data.</text>
</comment>
<keyword evidence="3" id="KW-1185">Reference proteome</keyword>
<gene>
    <name evidence="2" type="ORF">Y1Q_0005660</name>
</gene>
<protein>
    <submittedName>
        <fullName evidence="2">Uncharacterized protein</fullName>
    </submittedName>
</protein>
<feature type="compositionally biased region" description="Basic and acidic residues" evidence="1">
    <location>
        <begin position="52"/>
        <end position="64"/>
    </location>
</feature>
<reference evidence="2 3" key="1">
    <citation type="journal article" date="2012" name="Genome Biol.">
        <title>Sequencing three crocodilian genomes to illuminate the evolution of archosaurs and amniotes.</title>
        <authorList>
            <person name="St John J.A."/>
            <person name="Braun E.L."/>
            <person name="Isberg S.R."/>
            <person name="Miles L.G."/>
            <person name="Chong A.Y."/>
            <person name="Gongora J."/>
            <person name="Dalzell P."/>
            <person name="Moran C."/>
            <person name="Bed'hom B."/>
            <person name="Abzhanov A."/>
            <person name="Burgess S.C."/>
            <person name="Cooksey A.M."/>
            <person name="Castoe T.A."/>
            <person name="Crawford N.G."/>
            <person name="Densmore L.D."/>
            <person name="Drew J.C."/>
            <person name="Edwards S.V."/>
            <person name="Faircloth B.C."/>
            <person name="Fujita M.K."/>
            <person name="Greenwold M.J."/>
            <person name="Hoffmann F.G."/>
            <person name="Howard J.M."/>
            <person name="Iguchi T."/>
            <person name="Janes D.E."/>
            <person name="Khan S.Y."/>
            <person name="Kohno S."/>
            <person name="de Koning A.J."/>
            <person name="Lance S.L."/>
            <person name="McCarthy F.M."/>
            <person name="McCormack J.E."/>
            <person name="Merchant M.E."/>
            <person name="Peterson D.G."/>
            <person name="Pollock D.D."/>
            <person name="Pourmand N."/>
            <person name="Raney B.J."/>
            <person name="Roessler K.A."/>
            <person name="Sanford J.R."/>
            <person name="Sawyer R.H."/>
            <person name="Schmidt C.J."/>
            <person name="Triplett E.W."/>
            <person name="Tuberville T.D."/>
            <person name="Venegas-Anaya M."/>
            <person name="Howard J.T."/>
            <person name="Jarvis E.D."/>
            <person name="Guillette L.J.Jr."/>
            <person name="Glenn T.C."/>
            <person name="Green R.E."/>
            <person name="Ray D.A."/>
        </authorList>
    </citation>
    <scope>NUCLEOTIDE SEQUENCE [LARGE SCALE GENOMIC DNA]</scope>
    <source>
        <strain evidence="2">KSC_2009_1</strain>
    </source>
</reference>
<dbReference type="Proteomes" id="UP000050525">
    <property type="component" value="Unassembled WGS sequence"/>
</dbReference>
<sequence>MRGRGRASAPPPGKLAVGRNLAVAVPFPSASYRHPERSLGLSTAGRKSLALRSREPTEKHRGGVEGEEEQDTTMTGYDRFFPERTSVQRTCFYYMKIDNYTIIYQ</sequence>
<feature type="region of interest" description="Disordered" evidence="1">
    <location>
        <begin position="31"/>
        <end position="76"/>
    </location>
</feature>
<evidence type="ECO:0000313" key="3">
    <source>
        <dbReference type="Proteomes" id="UP000050525"/>
    </source>
</evidence>